<organism evidence="3 4">
    <name type="scientific">Candidula unifasciata</name>
    <dbReference type="NCBI Taxonomy" id="100452"/>
    <lineage>
        <taxon>Eukaryota</taxon>
        <taxon>Metazoa</taxon>
        <taxon>Spiralia</taxon>
        <taxon>Lophotrochozoa</taxon>
        <taxon>Mollusca</taxon>
        <taxon>Gastropoda</taxon>
        <taxon>Heterobranchia</taxon>
        <taxon>Euthyneura</taxon>
        <taxon>Panpulmonata</taxon>
        <taxon>Eupulmonata</taxon>
        <taxon>Stylommatophora</taxon>
        <taxon>Helicina</taxon>
        <taxon>Helicoidea</taxon>
        <taxon>Geomitridae</taxon>
        <taxon>Candidula</taxon>
    </lineage>
</organism>
<evidence type="ECO:0000259" key="2">
    <source>
        <dbReference type="PROSITE" id="PS50309"/>
    </source>
</evidence>
<name>A0A8S3YML9_9EUPU</name>
<feature type="compositionally biased region" description="Polar residues" evidence="1">
    <location>
        <begin position="317"/>
        <end position="330"/>
    </location>
</feature>
<dbReference type="InterPro" id="IPR003533">
    <property type="entry name" value="Doublecortin_dom"/>
</dbReference>
<dbReference type="GO" id="GO:0035556">
    <property type="term" value="P:intracellular signal transduction"/>
    <property type="evidence" value="ECO:0007669"/>
    <property type="project" value="InterPro"/>
</dbReference>
<dbReference type="SMART" id="SM00015">
    <property type="entry name" value="IQ"/>
    <property type="match status" value="2"/>
</dbReference>
<comment type="caution">
    <text evidence="3">The sequence shown here is derived from an EMBL/GenBank/DDBJ whole genome shotgun (WGS) entry which is preliminary data.</text>
</comment>
<feature type="region of interest" description="Disordered" evidence="1">
    <location>
        <begin position="230"/>
        <end position="463"/>
    </location>
</feature>
<dbReference type="Gene3D" id="3.10.20.230">
    <property type="entry name" value="Doublecortin domain"/>
    <property type="match status" value="1"/>
</dbReference>
<proteinExistence type="predicted"/>
<feature type="non-terminal residue" evidence="3">
    <location>
        <position position="1"/>
    </location>
</feature>
<dbReference type="AlphaFoldDB" id="A0A8S3YML9"/>
<feature type="compositionally biased region" description="Polar residues" evidence="1">
    <location>
        <begin position="379"/>
        <end position="403"/>
    </location>
</feature>
<dbReference type="PROSITE" id="PS50309">
    <property type="entry name" value="DC"/>
    <property type="match status" value="1"/>
</dbReference>
<feature type="compositionally biased region" description="Basic and acidic residues" evidence="1">
    <location>
        <begin position="359"/>
        <end position="373"/>
    </location>
</feature>
<protein>
    <recommendedName>
        <fullName evidence="2">Doublecortin domain-containing protein</fullName>
    </recommendedName>
</protein>
<dbReference type="Pfam" id="PF00612">
    <property type="entry name" value="IQ"/>
    <property type="match status" value="2"/>
</dbReference>
<feature type="compositionally biased region" description="Polar residues" evidence="1">
    <location>
        <begin position="349"/>
        <end position="358"/>
    </location>
</feature>
<dbReference type="Gene3D" id="1.20.5.190">
    <property type="match status" value="2"/>
</dbReference>
<dbReference type="InterPro" id="IPR000048">
    <property type="entry name" value="IQ_motif_EF-hand-BS"/>
</dbReference>
<evidence type="ECO:0000313" key="3">
    <source>
        <dbReference type="EMBL" id="CAG5118193.1"/>
    </source>
</evidence>
<feature type="compositionally biased region" description="Basic and acidic residues" evidence="1">
    <location>
        <begin position="270"/>
        <end position="281"/>
    </location>
</feature>
<dbReference type="Proteomes" id="UP000678393">
    <property type="component" value="Unassembled WGS sequence"/>
</dbReference>
<dbReference type="InterPro" id="IPR036572">
    <property type="entry name" value="Doublecortin_dom_sf"/>
</dbReference>
<dbReference type="CDD" id="cd23767">
    <property type="entry name" value="IQCD"/>
    <property type="match status" value="1"/>
</dbReference>
<sequence>YDKISSSERKKAPPFNYSVDPVYHTRTFLSSGKIKKTDTHSLLIKVWPNGGDLKGPRRVLITPKIRPYTLSTVISHVNEMLKEDCMGTVEKLYFLTGTQVSDVEQIIQNGQYVACRKGDQFKRGRYNEQAVKNIATSPRLDRKLKKAADGDEERMFPSKPVKYTRGSDRGRTNGFDKDHSKVAKKDNYLNTRLNKEAADGRYTHRDLSGHQSDGQDVDLNCSTTLCNTVGSRQQDHQRPTPCYPLRSSTKTQDHSRGHVRAQDISTTAPHKSDRRDKRQSTDTDNEEEGLTVRTQAGYRGYETGKPQSVPPDRTDQNHNMARNTNIGQHQNPRHEKPIANSDNRKTVDKQPTSNQQIRNPREPRNHVREEEAAIKPQTGLRQQTRQHVTEQNEAATKIQSSFRGYQHRKNISASPTRAPQDVRNRQVNKDQATGLDTVKGSKPKIRQPAPAREDSYDELDGENKAALTIQSHYRGYQTRKSLANGSANRRN</sequence>
<dbReference type="EMBL" id="CAJHNH020000512">
    <property type="protein sequence ID" value="CAG5118193.1"/>
    <property type="molecule type" value="Genomic_DNA"/>
</dbReference>
<dbReference type="PROSITE" id="PS50096">
    <property type="entry name" value="IQ"/>
    <property type="match status" value="2"/>
</dbReference>
<dbReference type="OrthoDB" id="1738954at2759"/>
<evidence type="ECO:0000313" key="4">
    <source>
        <dbReference type="Proteomes" id="UP000678393"/>
    </source>
</evidence>
<feature type="compositionally biased region" description="Basic and acidic residues" evidence="1">
    <location>
        <begin position="146"/>
        <end position="156"/>
    </location>
</feature>
<feature type="domain" description="Doublecortin" evidence="2">
    <location>
        <begin position="42"/>
        <end position="127"/>
    </location>
</feature>
<feature type="compositionally biased region" description="Basic and acidic residues" evidence="1">
    <location>
        <begin position="165"/>
        <end position="192"/>
    </location>
</feature>
<accession>A0A8S3YML9</accession>
<feature type="region of interest" description="Disordered" evidence="1">
    <location>
        <begin position="138"/>
        <end position="192"/>
    </location>
</feature>
<evidence type="ECO:0000256" key="1">
    <source>
        <dbReference type="SAM" id="MobiDB-lite"/>
    </source>
</evidence>
<reference evidence="3" key="1">
    <citation type="submission" date="2021-04" db="EMBL/GenBank/DDBJ databases">
        <authorList>
            <consortium name="Molecular Ecology Group"/>
        </authorList>
    </citation>
    <scope>NUCLEOTIDE SEQUENCE</scope>
</reference>
<dbReference type="SUPFAM" id="SSF89837">
    <property type="entry name" value="Doublecortin (DC)"/>
    <property type="match status" value="1"/>
</dbReference>
<dbReference type="Pfam" id="PF03607">
    <property type="entry name" value="DCX"/>
    <property type="match status" value="1"/>
</dbReference>
<feature type="compositionally biased region" description="Basic and acidic residues" evidence="1">
    <location>
        <begin position="332"/>
        <end position="348"/>
    </location>
</feature>
<keyword evidence="4" id="KW-1185">Reference proteome</keyword>
<gene>
    <name evidence="3" type="ORF">CUNI_LOCUS3751</name>
</gene>